<gene>
    <name evidence="13" type="ORF">CKAN_02250900</name>
</gene>
<evidence type="ECO:0000256" key="6">
    <source>
        <dbReference type="ARBA" id="ARBA00023180"/>
    </source>
</evidence>
<dbReference type="PANTHER" id="PTHR33021">
    <property type="entry name" value="BLUE COPPER PROTEIN"/>
    <property type="match status" value="1"/>
</dbReference>
<evidence type="ECO:0000256" key="10">
    <source>
        <dbReference type="SAM" id="MobiDB-lite"/>
    </source>
</evidence>
<evidence type="ECO:0000256" key="7">
    <source>
        <dbReference type="ARBA" id="ARBA00023288"/>
    </source>
</evidence>
<keyword evidence="5" id="KW-1015">Disulfide bond</keyword>
<feature type="chain" id="PRO_5019490292" evidence="11">
    <location>
        <begin position="24"/>
        <end position="199"/>
    </location>
</feature>
<evidence type="ECO:0000256" key="3">
    <source>
        <dbReference type="ARBA" id="ARBA00022729"/>
    </source>
</evidence>
<dbReference type="InterPro" id="IPR008972">
    <property type="entry name" value="Cupredoxin"/>
</dbReference>
<dbReference type="InterPro" id="IPR039391">
    <property type="entry name" value="Phytocyanin-like"/>
</dbReference>
<evidence type="ECO:0000259" key="12">
    <source>
        <dbReference type="PROSITE" id="PS51485"/>
    </source>
</evidence>
<dbReference type="InterPro" id="IPR003245">
    <property type="entry name" value="Phytocyanin_dom"/>
</dbReference>
<proteinExistence type="inferred from homology"/>
<dbReference type="InterPro" id="IPR041846">
    <property type="entry name" value="ENL_dom"/>
</dbReference>
<evidence type="ECO:0000313" key="14">
    <source>
        <dbReference type="Proteomes" id="UP000283530"/>
    </source>
</evidence>
<dbReference type="SUPFAM" id="SSF49503">
    <property type="entry name" value="Cupredoxins"/>
    <property type="match status" value="1"/>
</dbReference>
<evidence type="ECO:0000256" key="5">
    <source>
        <dbReference type="ARBA" id="ARBA00023157"/>
    </source>
</evidence>
<organism evidence="13 14">
    <name type="scientific">Cinnamomum micranthum f. kanehirae</name>
    <dbReference type="NCBI Taxonomy" id="337451"/>
    <lineage>
        <taxon>Eukaryota</taxon>
        <taxon>Viridiplantae</taxon>
        <taxon>Streptophyta</taxon>
        <taxon>Embryophyta</taxon>
        <taxon>Tracheophyta</taxon>
        <taxon>Spermatophyta</taxon>
        <taxon>Magnoliopsida</taxon>
        <taxon>Magnoliidae</taxon>
        <taxon>Laurales</taxon>
        <taxon>Lauraceae</taxon>
        <taxon>Cinnamomum</taxon>
    </lineage>
</organism>
<evidence type="ECO:0000256" key="1">
    <source>
        <dbReference type="ARBA" id="ARBA00004589"/>
    </source>
</evidence>
<dbReference type="Proteomes" id="UP000283530">
    <property type="component" value="Unassembled WGS sequence"/>
</dbReference>
<dbReference type="FunFam" id="2.60.40.420:FF:000010">
    <property type="entry name" value="Early nodulin-like protein 1"/>
    <property type="match status" value="1"/>
</dbReference>
<evidence type="ECO:0000256" key="4">
    <source>
        <dbReference type="ARBA" id="ARBA00023136"/>
    </source>
</evidence>
<comment type="subcellular location">
    <subcellularLocation>
        <location evidence="9">Endomembrane system</location>
        <topology evidence="9">Lipid-anchor</topology>
    </subcellularLocation>
    <subcellularLocation>
        <location evidence="1">Membrane</location>
        <topology evidence="1">Lipid-anchor</topology>
        <topology evidence="1">GPI-anchor</topology>
    </subcellularLocation>
</comment>
<keyword evidence="4" id="KW-0472">Membrane</keyword>
<name>A0A443PR68_9MAGN</name>
<keyword evidence="6" id="KW-0325">Glycoprotein</keyword>
<comment type="similarity">
    <text evidence="8">Belongs to the early nodulin-like (ENODL) family.</text>
</comment>
<evidence type="ECO:0000256" key="11">
    <source>
        <dbReference type="SAM" id="SignalP"/>
    </source>
</evidence>
<evidence type="ECO:0000256" key="8">
    <source>
        <dbReference type="ARBA" id="ARBA00035011"/>
    </source>
</evidence>
<keyword evidence="7" id="KW-0449">Lipoprotein</keyword>
<evidence type="ECO:0000256" key="9">
    <source>
        <dbReference type="ARBA" id="ARBA00037868"/>
    </source>
</evidence>
<dbReference type="CDD" id="cd11019">
    <property type="entry name" value="OsENODL1_like"/>
    <property type="match status" value="1"/>
</dbReference>
<dbReference type="GO" id="GO:0009055">
    <property type="term" value="F:electron transfer activity"/>
    <property type="evidence" value="ECO:0007669"/>
    <property type="project" value="InterPro"/>
</dbReference>
<dbReference type="OrthoDB" id="959565at2759"/>
<feature type="signal peptide" evidence="11">
    <location>
        <begin position="1"/>
        <end position="23"/>
    </location>
</feature>
<dbReference type="Gene3D" id="2.60.40.420">
    <property type="entry name" value="Cupredoxins - blue copper proteins"/>
    <property type="match status" value="1"/>
</dbReference>
<dbReference type="AlphaFoldDB" id="A0A443PR68"/>
<keyword evidence="2" id="KW-0336">GPI-anchor</keyword>
<keyword evidence="3 11" id="KW-0732">Signal</keyword>
<dbReference type="PROSITE" id="PS51485">
    <property type="entry name" value="PHYTOCYANIN"/>
    <property type="match status" value="1"/>
</dbReference>
<sequence length="199" mass="21550">MASLSFLSFLLTISLGLTWTCQGYEFFVGGTDGWVLNSSEKFNHWAERNRFQVNDTLVFSYKKEKDSVLVVNKEDYEKCNTKNPISRFSDGYSVFKLDRSGPFFFISGMPEKCEKGEKLIVVVMAVRGPHNPPISPSPATEEPPAQAPISPSGSPGVRTAPAPSPESSSASPPLFSLTARGSSLGVVIAVVFGCLIGSF</sequence>
<feature type="region of interest" description="Disordered" evidence="10">
    <location>
        <begin position="132"/>
        <end position="172"/>
    </location>
</feature>
<dbReference type="GO" id="GO:0012505">
    <property type="term" value="C:endomembrane system"/>
    <property type="evidence" value="ECO:0007669"/>
    <property type="project" value="UniProtKB-SubCell"/>
</dbReference>
<feature type="domain" description="Phytocyanin" evidence="12">
    <location>
        <begin position="24"/>
        <end position="125"/>
    </location>
</feature>
<dbReference type="GO" id="GO:0098552">
    <property type="term" value="C:side of membrane"/>
    <property type="evidence" value="ECO:0007669"/>
    <property type="project" value="UniProtKB-KW"/>
</dbReference>
<keyword evidence="14" id="KW-1185">Reference proteome</keyword>
<dbReference type="PANTHER" id="PTHR33021:SF14">
    <property type="entry name" value="OS01G0272700 PROTEIN"/>
    <property type="match status" value="1"/>
</dbReference>
<accession>A0A443PR68</accession>
<dbReference type="EMBL" id="QPKB01000010">
    <property type="protein sequence ID" value="RWR93267.1"/>
    <property type="molecule type" value="Genomic_DNA"/>
</dbReference>
<dbReference type="STRING" id="337451.A0A443PR68"/>
<evidence type="ECO:0000313" key="13">
    <source>
        <dbReference type="EMBL" id="RWR93267.1"/>
    </source>
</evidence>
<protein>
    <submittedName>
        <fullName evidence="13">Early nodulin-like protein 1</fullName>
    </submittedName>
</protein>
<comment type="caution">
    <text evidence="13">The sequence shown here is derived from an EMBL/GenBank/DDBJ whole genome shotgun (WGS) entry which is preliminary data.</text>
</comment>
<dbReference type="GO" id="GO:0005886">
    <property type="term" value="C:plasma membrane"/>
    <property type="evidence" value="ECO:0007669"/>
    <property type="project" value="TreeGrafter"/>
</dbReference>
<evidence type="ECO:0000256" key="2">
    <source>
        <dbReference type="ARBA" id="ARBA00022622"/>
    </source>
</evidence>
<dbReference type="Pfam" id="PF02298">
    <property type="entry name" value="Cu_bind_like"/>
    <property type="match status" value="1"/>
</dbReference>
<reference evidence="13 14" key="1">
    <citation type="journal article" date="2019" name="Nat. Plants">
        <title>Stout camphor tree genome fills gaps in understanding of flowering plant genome evolution.</title>
        <authorList>
            <person name="Chaw S.M."/>
            <person name="Liu Y.C."/>
            <person name="Wu Y.W."/>
            <person name="Wang H.Y."/>
            <person name="Lin C.I."/>
            <person name="Wu C.S."/>
            <person name="Ke H.M."/>
            <person name="Chang L.Y."/>
            <person name="Hsu C.Y."/>
            <person name="Yang H.T."/>
            <person name="Sudianto E."/>
            <person name="Hsu M.H."/>
            <person name="Wu K.P."/>
            <person name="Wang L.N."/>
            <person name="Leebens-Mack J.H."/>
            <person name="Tsai I.J."/>
        </authorList>
    </citation>
    <scope>NUCLEOTIDE SEQUENCE [LARGE SCALE GENOMIC DNA]</scope>
    <source>
        <strain evidence="14">cv. Chaw 1501</strain>
        <tissue evidence="13">Young leaves</tissue>
    </source>
</reference>